<name>A0AAD4M4A1_9AGAM</name>
<organism evidence="2 3">
    <name type="scientific">Multifurca ochricompacta</name>
    <dbReference type="NCBI Taxonomy" id="376703"/>
    <lineage>
        <taxon>Eukaryota</taxon>
        <taxon>Fungi</taxon>
        <taxon>Dikarya</taxon>
        <taxon>Basidiomycota</taxon>
        <taxon>Agaricomycotina</taxon>
        <taxon>Agaricomycetes</taxon>
        <taxon>Russulales</taxon>
        <taxon>Russulaceae</taxon>
        <taxon>Multifurca</taxon>
    </lineage>
</organism>
<gene>
    <name evidence="2" type="ORF">B0F90DRAFT_1722590</name>
</gene>
<feature type="compositionally biased region" description="Basic and acidic residues" evidence="1">
    <location>
        <begin position="1"/>
        <end position="11"/>
    </location>
</feature>
<evidence type="ECO:0000313" key="2">
    <source>
        <dbReference type="EMBL" id="KAI0300708.1"/>
    </source>
</evidence>
<accession>A0AAD4M4A1</accession>
<reference evidence="2" key="1">
    <citation type="journal article" date="2022" name="New Phytol.">
        <title>Evolutionary transition to the ectomycorrhizal habit in the genomes of a hyperdiverse lineage of mushroom-forming fungi.</title>
        <authorList>
            <person name="Looney B."/>
            <person name="Miyauchi S."/>
            <person name="Morin E."/>
            <person name="Drula E."/>
            <person name="Courty P.E."/>
            <person name="Kohler A."/>
            <person name="Kuo A."/>
            <person name="LaButti K."/>
            <person name="Pangilinan J."/>
            <person name="Lipzen A."/>
            <person name="Riley R."/>
            <person name="Andreopoulos W."/>
            <person name="He G."/>
            <person name="Johnson J."/>
            <person name="Nolan M."/>
            <person name="Tritt A."/>
            <person name="Barry K.W."/>
            <person name="Grigoriev I.V."/>
            <person name="Nagy L.G."/>
            <person name="Hibbett D."/>
            <person name="Henrissat B."/>
            <person name="Matheny P.B."/>
            <person name="Labbe J."/>
            <person name="Martin F.M."/>
        </authorList>
    </citation>
    <scope>NUCLEOTIDE SEQUENCE</scope>
    <source>
        <strain evidence="2">BPL690</strain>
    </source>
</reference>
<feature type="compositionally biased region" description="Polar residues" evidence="1">
    <location>
        <begin position="12"/>
        <end position="23"/>
    </location>
</feature>
<sequence length="98" mass="10430">MKRRHSDEDLQPRSSPSNASSHGDGNVADTEMDAGPSGASGAENSRQVGEKRRDTTPLPVLSVPAKKKRTRTLTTPHQSTVLHALLAQVSTSDWGGTL</sequence>
<proteinExistence type="predicted"/>
<protein>
    <submittedName>
        <fullName evidence="2">Uncharacterized protein</fullName>
    </submittedName>
</protein>
<dbReference type="EMBL" id="WTXG01000017">
    <property type="protein sequence ID" value="KAI0300708.1"/>
    <property type="molecule type" value="Genomic_DNA"/>
</dbReference>
<dbReference type="Proteomes" id="UP001203297">
    <property type="component" value="Unassembled WGS sequence"/>
</dbReference>
<evidence type="ECO:0000313" key="3">
    <source>
        <dbReference type="Proteomes" id="UP001203297"/>
    </source>
</evidence>
<evidence type="ECO:0000256" key="1">
    <source>
        <dbReference type="SAM" id="MobiDB-lite"/>
    </source>
</evidence>
<comment type="caution">
    <text evidence="2">The sequence shown here is derived from an EMBL/GenBank/DDBJ whole genome shotgun (WGS) entry which is preliminary data.</text>
</comment>
<feature type="non-terminal residue" evidence="2">
    <location>
        <position position="98"/>
    </location>
</feature>
<feature type="region of interest" description="Disordered" evidence="1">
    <location>
        <begin position="1"/>
        <end position="76"/>
    </location>
</feature>
<dbReference type="AlphaFoldDB" id="A0AAD4M4A1"/>
<keyword evidence="3" id="KW-1185">Reference proteome</keyword>